<dbReference type="InterPro" id="IPR052337">
    <property type="entry name" value="SAT4-like"/>
</dbReference>
<feature type="transmembrane region" description="Helical" evidence="7">
    <location>
        <begin position="258"/>
        <end position="278"/>
    </location>
</feature>
<feature type="transmembrane region" description="Helical" evidence="7">
    <location>
        <begin position="149"/>
        <end position="172"/>
    </location>
</feature>
<feature type="domain" description="Rhodopsin" evidence="8">
    <location>
        <begin position="44"/>
        <end position="276"/>
    </location>
</feature>
<comment type="caution">
    <text evidence="9">The sequence shown here is derived from an EMBL/GenBank/DDBJ whole genome shotgun (WGS) entry which is preliminary data.</text>
</comment>
<keyword evidence="10" id="KW-1185">Reference proteome</keyword>
<feature type="region of interest" description="Disordered" evidence="6">
    <location>
        <begin position="350"/>
        <end position="376"/>
    </location>
</feature>
<feature type="transmembrane region" description="Helical" evidence="7">
    <location>
        <begin position="222"/>
        <end position="246"/>
    </location>
</feature>
<organism evidence="9 10">
    <name type="scientific">Salinomyces thailandicus</name>
    <dbReference type="NCBI Taxonomy" id="706561"/>
    <lineage>
        <taxon>Eukaryota</taxon>
        <taxon>Fungi</taxon>
        <taxon>Dikarya</taxon>
        <taxon>Ascomycota</taxon>
        <taxon>Pezizomycotina</taxon>
        <taxon>Dothideomycetes</taxon>
        <taxon>Dothideomycetidae</taxon>
        <taxon>Mycosphaerellales</taxon>
        <taxon>Teratosphaeriaceae</taxon>
        <taxon>Salinomyces</taxon>
    </lineage>
</organism>
<dbReference type="EMBL" id="NAJL01000035">
    <property type="protein sequence ID" value="TKA25469.1"/>
    <property type="molecule type" value="Genomic_DNA"/>
</dbReference>
<evidence type="ECO:0000313" key="10">
    <source>
        <dbReference type="Proteomes" id="UP000308549"/>
    </source>
</evidence>
<keyword evidence="4 7" id="KW-0472">Membrane</keyword>
<dbReference type="PANTHER" id="PTHR33048">
    <property type="entry name" value="PTH11-LIKE INTEGRAL MEMBRANE PROTEIN (AFU_ORTHOLOGUE AFUA_5G11245)"/>
    <property type="match status" value="1"/>
</dbReference>
<protein>
    <recommendedName>
        <fullName evidence="8">Rhodopsin domain-containing protein</fullName>
    </recommendedName>
</protein>
<keyword evidence="3 7" id="KW-1133">Transmembrane helix</keyword>
<evidence type="ECO:0000256" key="2">
    <source>
        <dbReference type="ARBA" id="ARBA00022692"/>
    </source>
</evidence>
<comment type="subcellular location">
    <subcellularLocation>
        <location evidence="1">Membrane</location>
        <topology evidence="1">Multi-pass membrane protein</topology>
    </subcellularLocation>
</comment>
<dbReference type="OrthoDB" id="4525788at2759"/>
<dbReference type="PANTHER" id="PTHR33048:SF129">
    <property type="entry name" value="INTEGRAL MEMBRANE PROTEIN-RELATED"/>
    <property type="match status" value="1"/>
</dbReference>
<evidence type="ECO:0000259" key="8">
    <source>
        <dbReference type="Pfam" id="PF20684"/>
    </source>
</evidence>
<feature type="transmembrane region" description="Helical" evidence="7">
    <location>
        <begin position="28"/>
        <end position="48"/>
    </location>
</feature>
<evidence type="ECO:0000256" key="3">
    <source>
        <dbReference type="ARBA" id="ARBA00022989"/>
    </source>
</evidence>
<evidence type="ECO:0000256" key="4">
    <source>
        <dbReference type="ARBA" id="ARBA00023136"/>
    </source>
</evidence>
<name>A0A4V6WJQ4_9PEZI</name>
<dbReference type="InterPro" id="IPR049326">
    <property type="entry name" value="Rhodopsin_dom_fungi"/>
</dbReference>
<sequence length="384" mass="43170">MRLPPPEVLASWPAPNYDDPHTQGPASVIVNVIFITLVVVTVGLRMYCRAFVRRWFGLDDVMILLAMVFAIGLAVTVILANERFGWDRHVWDLPTPWIEDASIIAMAAKGIFVLTSTFTRLSLCTFYYRLVNDSGIVWFKWVVHANVAFTVANCIGLVFLDIFICTPVAYYWQFPPQTDGHCLDEGLATIAAGVTNLVADIGVTITPLPLVMRLRMPLRERLGVVFVFGLGLVVIVAGVVRTYYIWKGLIDSYDVTWYAYPLWIAAAVEIDVAIVGWYNPLSMPLWSGSSRSRKDSIMLPEPEHALKDTWIELTKSQTEVTCEPSHQHPGSGDRQALQIMRRDSVDLESLRPASLGSTPSHRRPSLAPEEHHVGQTTYYHVRRM</sequence>
<feature type="transmembrane region" description="Helical" evidence="7">
    <location>
        <begin position="187"/>
        <end position="210"/>
    </location>
</feature>
<dbReference type="Proteomes" id="UP000308549">
    <property type="component" value="Unassembled WGS sequence"/>
</dbReference>
<reference evidence="9 10" key="1">
    <citation type="submission" date="2017-03" db="EMBL/GenBank/DDBJ databases">
        <title>Genomes of endolithic fungi from Antarctica.</title>
        <authorList>
            <person name="Coleine C."/>
            <person name="Masonjones S."/>
            <person name="Stajich J.E."/>
        </authorList>
    </citation>
    <scope>NUCLEOTIDE SEQUENCE [LARGE SCALE GENOMIC DNA]</scope>
    <source>
        <strain evidence="9 10">CCFEE 6315</strain>
    </source>
</reference>
<keyword evidence="2 7" id="KW-0812">Transmembrane</keyword>
<proteinExistence type="inferred from homology"/>
<comment type="similarity">
    <text evidence="5">Belongs to the SAT4 family.</text>
</comment>
<dbReference type="Pfam" id="PF20684">
    <property type="entry name" value="Fung_rhodopsin"/>
    <property type="match status" value="1"/>
</dbReference>
<evidence type="ECO:0000256" key="5">
    <source>
        <dbReference type="ARBA" id="ARBA00038359"/>
    </source>
</evidence>
<dbReference type="GO" id="GO:0016020">
    <property type="term" value="C:membrane"/>
    <property type="evidence" value="ECO:0007669"/>
    <property type="project" value="UniProtKB-SubCell"/>
</dbReference>
<evidence type="ECO:0000256" key="1">
    <source>
        <dbReference type="ARBA" id="ARBA00004141"/>
    </source>
</evidence>
<evidence type="ECO:0000256" key="7">
    <source>
        <dbReference type="SAM" id="Phobius"/>
    </source>
</evidence>
<dbReference type="AlphaFoldDB" id="A0A4V6WJQ4"/>
<gene>
    <name evidence="9" type="ORF">B0A50_06336</name>
</gene>
<evidence type="ECO:0000256" key="6">
    <source>
        <dbReference type="SAM" id="MobiDB-lite"/>
    </source>
</evidence>
<feature type="transmembrane region" description="Helical" evidence="7">
    <location>
        <begin position="60"/>
        <end position="81"/>
    </location>
</feature>
<evidence type="ECO:0000313" key="9">
    <source>
        <dbReference type="EMBL" id="TKA25469.1"/>
    </source>
</evidence>
<feature type="transmembrane region" description="Helical" evidence="7">
    <location>
        <begin position="101"/>
        <end position="128"/>
    </location>
</feature>
<accession>A0A4V6WJQ4</accession>